<dbReference type="WBParaSite" id="Gr19_v10_g10145.t1">
    <property type="protein sequence ID" value="Gr19_v10_g10145.t1"/>
    <property type="gene ID" value="Gr19_v10_g10145"/>
</dbReference>
<sequence length="352" mass="40883">MSDNTSESEQQQQMEENFICDEIWHGVFAFLDPFELGLKMALISDRLDVLVDVHFKSKEWSLGWLRIRRGGNGAEIARSSGERLPIPQGPPPGKVIGFKRIEIRYIDKTVIEFLERLRHLFDTYGAIVFINTSYKSHCWKIIWQNIWPLINDNICGFLSAPSRFNRLRRFSPAILRNCTNLRSISFERFPEFPAEDNAEASYGQALAKWLLTPRGDGLPKMLYCDCDRAEKMGGLKWAFVNASEPVNFIIHLQSFKDGTEPFELKNALTGERLTLRCFNEDNWLLVRCPIGREEDKWANWEKETIALNWYRQWNRITINVEDGDIGDGMVNAKMKRIATDHSAREEVIRMNE</sequence>
<keyword evidence="1" id="KW-1185">Reference proteome</keyword>
<accession>A0A914GRR3</accession>
<evidence type="ECO:0000313" key="1">
    <source>
        <dbReference type="Proteomes" id="UP000887572"/>
    </source>
</evidence>
<name>A0A914GRR3_GLORO</name>
<reference evidence="2" key="1">
    <citation type="submission" date="2022-11" db="UniProtKB">
        <authorList>
            <consortium name="WormBaseParasite"/>
        </authorList>
    </citation>
    <scope>IDENTIFICATION</scope>
</reference>
<dbReference type="AlphaFoldDB" id="A0A914GRR3"/>
<proteinExistence type="predicted"/>
<protein>
    <submittedName>
        <fullName evidence="2">Uncharacterized protein</fullName>
    </submittedName>
</protein>
<organism evidence="1 2">
    <name type="scientific">Globodera rostochiensis</name>
    <name type="common">Golden nematode worm</name>
    <name type="synonym">Heterodera rostochiensis</name>
    <dbReference type="NCBI Taxonomy" id="31243"/>
    <lineage>
        <taxon>Eukaryota</taxon>
        <taxon>Metazoa</taxon>
        <taxon>Ecdysozoa</taxon>
        <taxon>Nematoda</taxon>
        <taxon>Chromadorea</taxon>
        <taxon>Rhabditida</taxon>
        <taxon>Tylenchina</taxon>
        <taxon>Tylenchomorpha</taxon>
        <taxon>Tylenchoidea</taxon>
        <taxon>Heteroderidae</taxon>
        <taxon>Heteroderinae</taxon>
        <taxon>Globodera</taxon>
    </lineage>
</organism>
<dbReference type="Proteomes" id="UP000887572">
    <property type="component" value="Unplaced"/>
</dbReference>
<evidence type="ECO:0000313" key="2">
    <source>
        <dbReference type="WBParaSite" id="Gr19_v10_g10145.t1"/>
    </source>
</evidence>